<keyword evidence="1" id="KW-0998">Cell outer membrane</keyword>
<gene>
    <name evidence="3" type="ORF">NO2_0734</name>
</gene>
<dbReference type="EMBL" id="BGZO01000016">
    <property type="protein sequence ID" value="GBR76135.1"/>
    <property type="molecule type" value="Genomic_DNA"/>
</dbReference>
<feature type="domain" description="Organic solvent tolerance-like N-terminal" evidence="2">
    <location>
        <begin position="155"/>
        <end position="298"/>
    </location>
</feature>
<dbReference type="InterPro" id="IPR050218">
    <property type="entry name" value="LptD"/>
</dbReference>
<dbReference type="InterPro" id="IPR005653">
    <property type="entry name" value="OstA-like_N"/>
</dbReference>
<evidence type="ECO:0000256" key="1">
    <source>
        <dbReference type="ARBA" id="ARBA00023237"/>
    </source>
</evidence>
<keyword evidence="4" id="KW-1185">Reference proteome</keyword>
<proteinExistence type="predicted"/>
<evidence type="ECO:0000313" key="3">
    <source>
        <dbReference type="EMBL" id="GBR76135.1"/>
    </source>
</evidence>
<dbReference type="PANTHER" id="PTHR30189:SF1">
    <property type="entry name" value="LPS-ASSEMBLY PROTEIN LPTD"/>
    <property type="match status" value="1"/>
</dbReference>
<comment type="caution">
    <text evidence="3">The sequence shown here is derived from an EMBL/GenBank/DDBJ whole genome shotgun (WGS) entry which is preliminary data.</text>
</comment>
<accession>A0A388TGC4</accession>
<keyword evidence="1" id="KW-0472">Membrane</keyword>
<name>A0A388TGC4_9BACT</name>
<dbReference type="Proteomes" id="UP000275925">
    <property type="component" value="Unassembled WGS sequence"/>
</dbReference>
<dbReference type="Pfam" id="PF03968">
    <property type="entry name" value="LptD_N"/>
    <property type="match status" value="1"/>
</dbReference>
<dbReference type="PANTHER" id="PTHR30189">
    <property type="entry name" value="LPS-ASSEMBLY PROTEIN"/>
    <property type="match status" value="1"/>
</dbReference>
<dbReference type="GO" id="GO:1990351">
    <property type="term" value="C:transporter complex"/>
    <property type="evidence" value="ECO:0007669"/>
    <property type="project" value="TreeGrafter"/>
</dbReference>
<dbReference type="GO" id="GO:0009279">
    <property type="term" value="C:cell outer membrane"/>
    <property type="evidence" value="ECO:0007669"/>
    <property type="project" value="TreeGrafter"/>
</dbReference>
<protein>
    <recommendedName>
        <fullName evidence="2">Organic solvent tolerance-like N-terminal domain-containing protein</fullName>
    </recommendedName>
</protein>
<sequence length="315" mass="35389">MKKTFLLGLGLICAVLLSVWLLTSADDLETESRDSEKKIELADTTARGYKDGRLLWSLQSKYIWSALNIDHAVVENIYNGKLYDGDKIVLDNLSARKVQANAPQERLFADKGFRALLYRGNHEPVDIWGEQLTYSAANKKSLLNKKVQVSDRNTNISAEHAEIDHQTNHISFGRDALLSRPDTVLTAESLLVDINNDTFWARHNVQLIRQGEISENKFRKQRTIITAAELTADTSGEQAQMTLSGKVLIKQADQQAAGDTAEYTEKDNRIYLRGNASIRQNDGSWLRAAQVIVDIAAEKFTATHAESTIYLDRPR</sequence>
<dbReference type="Gene3D" id="2.60.450.10">
    <property type="entry name" value="Lipopolysaccharide (LPS) transport protein A like domain"/>
    <property type="match status" value="1"/>
</dbReference>
<dbReference type="AlphaFoldDB" id="A0A388TGC4"/>
<reference evidence="3 4" key="1">
    <citation type="journal article" date="2019" name="ISME J.">
        <title>Genome analyses of uncultured TG2/ZB3 bacteria in 'Margulisbacteria' specifically attached to ectosymbiotic spirochetes of protists in the termite gut.</title>
        <authorList>
            <person name="Utami Y.D."/>
            <person name="Kuwahara H."/>
            <person name="Igai K."/>
            <person name="Murakami T."/>
            <person name="Sugaya K."/>
            <person name="Morikawa T."/>
            <person name="Nagura Y."/>
            <person name="Yuki M."/>
            <person name="Deevong P."/>
            <person name="Inoue T."/>
            <person name="Kihara K."/>
            <person name="Lo N."/>
            <person name="Yamada A."/>
            <person name="Ohkuma M."/>
            <person name="Hongoh Y."/>
        </authorList>
    </citation>
    <scope>NUCLEOTIDE SEQUENCE [LARGE SCALE GENOMIC DNA]</scope>
    <source>
        <strain evidence="3">NkOx7-02</strain>
    </source>
</reference>
<organism evidence="3 4">
    <name type="scientific">Candidatus Termititenax persephonae</name>
    <dbReference type="NCBI Taxonomy" id="2218525"/>
    <lineage>
        <taxon>Bacteria</taxon>
        <taxon>Bacillati</taxon>
        <taxon>Candidatus Margulisiibacteriota</taxon>
        <taxon>Candidatus Termititenacia</taxon>
        <taxon>Candidatus Termititenacales</taxon>
        <taxon>Candidatus Termititenacaceae</taxon>
        <taxon>Candidatus Termititenax</taxon>
    </lineage>
</organism>
<evidence type="ECO:0000313" key="4">
    <source>
        <dbReference type="Proteomes" id="UP000275925"/>
    </source>
</evidence>
<evidence type="ECO:0000259" key="2">
    <source>
        <dbReference type="Pfam" id="PF03968"/>
    </source>
</evidence>